<reference evidence="1 2" key="1">
    <citation type="submission" date="2019-06" db="EMBL/GenBank/DDBJ databases">
        <authorList>
            <person name="Palmer J.M."/>
        </authorList>
    </citation>
    <scope>NUCLEOTIDE SEQUENCE [LARGE SCALE GENOMIC DNA]</scope>
    <source>
        <strain evidence="1 2">TWF102</strain>
    </source>
</reference>
<dbReference type="AlphaFoldDB" id="A0A7C8N982"/>
<organism evidence="1 2">
    <name type="scientific">Orbilia oligospora</name>
    <name type="common">Nematode-trapping fungus</name>
    <name type="synonym">Arthrobotrys oligospora</name>
    <dbReference type="NCBI Taxonomy" id="2813651"/>
    <lineage>
        <taxon>Eukaryota</taxon>
        <taxon>Fungi</taxon>
        <taxon>Dikarya</taxon>
        <taxon>Ascomycota</taxon>
        <taxon>Pezizomycotina</taxon>
        <taxon>Orbiliomycetes</taxon>
        <taxon>Orbiliales</taxon>
        <taxon>Orbiliaceae</taxon>
        <taxon>Orbilia</taxon>
    </lineage>
</organism>
<proteinExistence type="predicted"/>
<comment type="caution">
    <text evidence="1">The sequence shown here is derived from an EMBL/GenBank/DDBJ whole genome shotgun (WGS) entry which is preliminary data.</text>
</comment>
<evidence type="ECO:0000313" key="2">
    <source>
        <dbReference type="Proteomes" id="UP000475325"/>
    </source>
</evidence>
<evidence type="ECO:0000313" key="1">
    <source>
        <dbReference type="EMBL" id="KAF3101190.1"/>
    </source>
</evidence>
<sequence length="142" mass="16276">MPALRMPIRGLLTPKPESKPNLLRKTTNMRTVFEIEHASIFDLIENLQAQIRELQEFNMLLPTKLYNSRLELATQQLHFPPVPISPGERQHLPNTAKKLRKFDVGECDAACRVLGLPIRADDTVVEKRRSIAEHLGIPSDFW</sequence>
<dbReference type="Proteomes" id="UP000475325">
    <property type="component" value="Unassembled WGS sequence"/>
</dbReference>
<name>A0A7C8N982_ORBOL</name>
<gene>
    <name evidence="1" type="ORF">TWF102_004990</name>
</gene>
<protein>
    <submittedName>
        <fullName evidence="1">Uncharacterized protein</fullName>
    </submittedName>
</protein>
<accession>A0A7C8N982</accession>
<dbReference type="EMBL" id="WIQW01000024">
    <property type="protein sequence ID" value="KAF3101190.1"/>
    <property type="molecule type" value="Genomic_DNA"/>
</dbReference>